<protein>
    <recommendedName>
        <fullName evidence="4">Large ribosomal subunit protein uL23m</fullName>
    </recommendedName>
</protein>
<dbReference type="InterPro" id="IPR013025">
    <property type="entry name" value="Ribosomal_uL23-like"/>
</dbReference>
<evidence type="ECO:0000313" key="6">
    <source>
        <dbReference type="Proteomes" id="UP000039324"/>
    </source>
</evidence>
<organism evidence="5 6">
    <name type="scientific">Plasmodiophora brassicae</name>
    <name type="common">Clubroot disease agent</name>
    <dbReference type="NCBI Taxonomy" id="37360"/>
    <lineage>
        <taxon>Eukaryota</taxon>
        <taxon>Sar</taxon>
        <taxon>Rhizaria</taxon>
        <taxon>Endomyxa</taxon>
        <taxon>Phytomyxea</taxon>
        <taxon>Plasmodiophorida</taxon>
        <taxon>Plasmodiophoridae</taxon>
        <taxon>Plasmodiophora</taxon>
    </lineage>
</organism>
<dbReference type="GO" id="GO:0003735">
    <property type="term" value="F:structural constituent of ribosome"/>
    <property type="evidence" value="ECO:0007669"/>
    <property type="project" value="InterPro"/>
</dbReference>
<evidence type="ECO:0000256" key="1">
    <source>
        <dbReference type="ARBA" id="ARBA00006700"/>
    </source>
</evidence>
<dbReference type="PANTHER" id="PTHR12059">
    <property type="entry name" value="RIBOSOMAL PROTEIN L23-RELATED"/>
    <property type="match status" value="1"/>
</dbReference>
<dbReference type="InterPro" id="IPR012677">
    <property type="entry name" value="Nucleotide-bd_a/b_plait_sf"/>
</dbReference>
<dbReference type="Pfam" id="PF00276">
    <property type="entry name" value="Ribosomal_L23"/>
    <property type="match status" value="1"/>
</dbReference>
<dbReference type="PANTHER" id="PTHR12059:SF5">
    <property type="entry name" value="LARGE RIBOSOMAL SUBUNIT PROTEIN UL23M"/>
    <property type="match status" value="1"/>
</dbReference>
<keyword evidence="6" id="KW-1185">Reference proteome</keyword>
<name>A0A0G4IK15_PLABS</name>
<proteinExistence type="inferred from homology"/>
<dbReference type="InterPro" id="IPR012678">
    <property type="entry name" value="Ribosomal_uL23/eL15/eS24_sf"/>
</dbReference>
<evidence type="ECO:0000256" key="4">
    <source>
        <dbReference type="ARBA" id="ARBA00039977"/>
    </source>
</evidence>
<dbReference type="EMBL" id="CDSF01000024">
    <property type="protein sequence ID" value="CEO95536.1"/>
    <property type="molecule type" value="Genomic_DNA"/>
</dbReference>
<dbReference type="AlphaFoldDB" id="A0A0G4IK15"/>
<comment type="similarity">
    <text evidence="1">Belongs to the universal ribosomal protein uL23 family.</text>
</comment>
<dbReference type="OrthoDB" id="275582at2759"/>
<reference evidence="5 6" key="1">
    <citation type="submission" date="2015-02" db="EMBL/GenBank/DDBJ databases">
        <authorList>
            <person name="Chooi Y.-H."/>
        </authorList>
    </citation>
    <scope>NUCLEOTIDE SEQUENCE [LARGE SCALE GENOMIC DNA]</scope>
    <source>
        <strain evidence="5">E3</strain>
    </source>
</reference>
<dbReference type="Gene3D" id="3.30.70.330">
    <property type="match status" value="1"/>
</dbReference>
<evidence type="ECO:0000256" key="2">
    <source>
        <dbReference type="ARBA" id="ARBA00022980"/>
    </source>
</evidence>
<keyword evidence="3" id="KW-0687">Ribonucleoprotein</keyword>
<dbReference type="GO" id="GO:0032543">
    <property type="term" value="P:mitochondrial translation"/>
    <property type="evidence" value="ECO:0007669"/>
    <property type="project" value="TreeGrafter"/>
</dbReference>
<evidence type="ECO:0000313" key="5">
    <source>
        <dbReference type="EMBL" id="CEO95536.1"/>
    </source>
</evidence>
<dbReference type="Proteomes" id="UP000039324">
    <property type="component" value="Unassembled WGS sequence"/>
</dbReference>
<accession>A0A0G4IK15</accession>
<keyword evidence="2" id="KW-0689">Ribosomal protein</keyword>
<dbReference type="SUPFAM" id="SSF54189">
    <property type="entry name" value="Ribosomal proteins S24e, L23 and L15e"/>
    <property type="match status" value="1"/>
</dbReference>
<gene>
    <name evidence="5" type="ORF">PBRA_004262</name>
</gene>
<evidence type="ECO:0000256" key="3">
    <source>
        <dbReference type="ARBA" id="ARBA00023274"/>
    </source>
</evidence>
<dbReference type="GO" id="GO:0005762">
    <property type="term" value="C:mitochondrial large ribosomal subunit"/>
    <property type="evidence" value="ECO:0007669"/>
    <property type="project" value="TreeGrafter"/>
</dbReference>
<sequence length="98" mass="10982">MVRKTLLSATVMLVKSSKDLGANKALFRVPVDFGKKEIAAYLRQLYNLPVARVNTLNRLGATRRALFARSSTPKYYKRPDVKLAYVTFASDVNNPFAS</sequence>